<reference evidence="1 2" key="1">
    <citation type="submission" date="2024-01" db="EMBL/GenBank/DDBJ databases">
        <title>Maribacter spp. originated from different algae showed divergent polysaccharides utilization ability.</title>
        <authorList>
            <person name="Wang H."/>
            <person name="Wu Y."/>
        </authorList>
    </citation>
    <scope>NUCLEOTIDE SEQUENCE [LARGE SCALE GENOMIC DNA]</scope>
    <source>
        <strain evidence="1 2">PR1</strain>
    </source>
</reference>
<dbReference type="PANTHER" id="PTHR36439:SF1">
    <property type="entry name" value="DUF1697 DOMAIN-CONTAINING PROTEIN"/>
    <property type="match status" value="1"/>
</dbReference>
<proteinExistence type="predicted"/>
<dbReference type="PIRSF" id="PIRSF008502">
    <property type="entry name" value="UCP008502"/>
    <property type="match status" value="1"/>
</dbReference>
<dbReference type="Proteomes" id="UP001356308">
    <property type="component" value="Unassembled WGS sequence"/>
</dbReference>
<keyword evidence="2" id="KW-1185">Reference proteome</keyword>
<dbReference type="PANTHER" id="PTHR36439">
    <property type="entry name" value="BLL4334 PROTEIN"/>
    <property type="match status" value="1"/>
</dbReference>
<dbReference type="RefSeq" id="WP_272650483.1">
    <property type="nucleotide sequence ID" value="NZ_JAZDDG010000002.1"/>
</dbReference>
<name>A0ABU7IRT1_9FLAO</name>
<organism evidence="1 2">
    <name type="scientific">Maribacter cobaltidurans</name>
    <dbReference type="NCBI Taxonomy" id="1178778"/>
    <lineage>
        <taxon>Bacteria</taxon>
        <taxon>Pseudomonadati</taxon>
        <taxon>Bacteroidota</taxon>
        <taxon>Flavobacteriia</taxon>
        <taxon>Flavobacteriales</taxon>
        <taxon>Flavobacteriaceae</taxon>
        <taxon>Maribacter</taxon>
    </lineage>
</organism>
<evidence type="ECO:0000313" key="2">
    <source>
        <dbReference type="Proteomes" id="UP001356308"/>
    </source>
</evidence>
<dbReference type="Gene3D" id="3.30.70.1280">
    <property type="entry name" value="SP0830-like domains"/>
    <property type="match status" value="1"/>
</dbReference>
<gene>
    <name evidence="1" type="ORF">V1I91_06290</name>
</gene>
<dbReference type="SUPFAM" id="SSF160379">
    <property type="entry name" value="SP0830-like"/>
    <property type="match status" value="1"/>
</dbReference>
<accession>A0ABU7IRT1</accession>
<dbReference type="EMBL" id="JAZDDG010000002">
    <property type="protein sequence ID" value="MEE1975669.1"/>
    <property type="molecule type" value="Genomic_DNA"/>
</dbReference>
<evidence type="ECO:0000313" key="1">
    <source>
        <dbReference type="EMBL" id="MEE1975669.1"/>
    </source>
</evidence>
<dbReference type="Pfam" id="PF08002">
    <property type="entry name" value="DUF1697"/>
    <property type="match status" value="1"/>
</dbReference>
<sequence length="180" mass="20749">MSRYIAFLRGINVSGQKKVPMVELRSIMSNIGLEEVKTYIQSGNVIFTSKRTLISKLEEQIEKAIKKNFGFDVPVLVKSVEDLQKILKNNPFDDGDNLAVNKIYFVLLFQNPGLEKINAFKNEVFPSEKWEFNNNCIYLCCENGYGKAKLNNNMIERKLKVDATTRNYRTMHKLIEMGIN</sequence>
<comment type="caution">
    <text evidence="1">The sequence shown here is derived from an EMBL/GenBank/DDBJ whole genome shotgun (WGS) entry which is preliminary data.</text>
</comment>
<dbReference type="InterPro" id="IPR012545">
    <property type="entry name" value="DUF1697"/>
</dbReference>
<protein>
    <submittedName>
        <fullName evidence="1">DUF1697 domain-containing protein</fullName>
    </submittedName>
</protein>